<dbReference type="PANTHER" id="PTHR12526">
    <property type="entry name" value="GLYCOSYLTRANSFERASE"/>
    <property type="match status" value="1"/>
</dbReference>
<dbReference type="Proteomes" id="UP000294194">
    <property type="component" value="Unassembled WGS sequence"/>
</dbReference>
<proteinExistence type="predicted"/>
<protein>
    <submittedName>
        <fullName evidence="1">Glycosyltransferase</fullName>
    </submittedName>
</protein>
<organism evidence="1 2">
    <name type="scientific">Glaciihabitans arcticus</name>
    <dbReference type="NCBI Taxonomy" id="2668039"/>
    <lineage>
        <taxon>Bacteria</taxon>
        <taxon>Bacillati</taxon>
        <taxon>Actinomycetota</taxon>
        <taxon>Actinomycetes</taxon>
        <taxon>Micrococcales</taxon>
        <taxon>Microbacteriaceae</taxon>
        <taxon>Glaciihabitans</taxon>
    </lineage>
</organism>
<dbReference type="PANTHER" id="PTHR12526:SF635">
    <property type="entry name" value="GLYCOSYL TRANSFERASE GROUP 1"/>
    <property type="match status" value="1"/>
</dbReference>
<accession>A0A4Q9GMT3</accession>
<reference evidence="2" key="1">
    <citation type="submission" date="2019-02" db="EMBL/GenBank/DDBJ databases">
        <title>Glaciihabitans arcticus sp. nov., a psychrotolerant bacterium isolated from polar soil.</title>
        <authorList>
            <person name="Dahal R.H."/>
        </authorList>
    </citation>
    <scope>NUCLEOTIDE SEQUENCE [LARGE SCALE GENOMIC DNA]</scope>
    <source>
        <strain evidence="2">RP-3-7</strain>
    </source>
</reference>
<name>A0A4Q9GMT3_9MICO</name>
<evidence type="ECO:0000313" key="2">
    <source>
        <dbReference type="Proteomes" id="UP000294194"/>
    </source>
</evidence>
<evidence type="ECO:0000313" key="1">
    <source>
        <dbReference type="EMBL" id="TBN55945.1"/>
    </source>
</evidence>
<keyword evidence="2" id="KW-1185">Reference proteome</keyword>
<dbReference type="Gene3D" id="3.40.50.2000">
    <property type="entry name" value="Glycogen Phosphorylase B"/>
    <property type="match status" value="1"/>
</dbReference>
<gene>
    <name evidence="1" type="ORF">EYE40_00220</name>
</gene>
<keyword evidence="1" id="KW-0808">Transferase</keyword>
<dbReference type="Pfam" id="PF13692">
    <property type="entry name" value="Glyco_trans_1_4"/>
    <property type="match status" value="1"/>
</dbReference>
<dbReference type="AlphaFoldDB" id="A0A4Q9GMT3"/>
<comment type="caution">
    <text evidence="1">The sequence shown here is derived from an EMBL/GenBank/DDBJ whole genome shotgun (WGS) entry which is preliminary data.</text>
</comment>
<dbReference type="RefSeq" id="WP_130980056.1">
    <property type="nucleotide sequence ID" value="NZ_SISG01000001.1"/>
</dbReference>
<dbReference type="GO" id="GO:0016757">
    <property type="term" value="F:glycosyltransferase activity"/>
    <property type="evidence" value="ECO:0007669"/>
    <property type="project" value="TreeGrafter"/>
</dbReference>
<dbReference type="SUPFAM" id="SSF53756">
    <property type="entry name" value="UDP-Glycosyltransferase/glycogen phosphorylase"/>
    <property type="match status" value="1"/>
</dbReference>
<sequence length="453" mass="50533">MSRVVILTGDPIGKKMAGPAIRSWNMATELAKENEVTLVTSTNLEDGVEAPFALRQVRPGENDAFGELERWADVIVFQGHGMSQFPVLRTTDRIVVADIYDPMHLEMLEQGREQPRATWNLQVTKARDALNEQLALADFFLCASERQRLFYLGHLASLGRINPATYESDPHLARLIDVVPFGLSSTKPVHSKDVLRGVLPGIGADDRVLIWGGGLYSWFDPKTLIRAVANLAQRRPEVKLFFLGTRHPGVAEMGIVKESFDLARELGALDASVFFNETWVQFADRHNFLLESAAGVSTHMSHVETTFAFRTRILDYLWANLPMVVTEGDSFAELIEAEGLGLTVPAQDVAALEAALERVLFDEAFVAESRANVERVREQFTWERTLAPLVEFVRTAQHAADYTGDRRDLAPKGASSRKPYGLAHDVRMAWHHLVNAGPGAVLSRVRGRLTRRR</sequence>
<dbReference type="EMBL" id="SISG01000001">
    <property type="protein sequence ID" value="TBN55945.1"/>
    <property type="molecule type" value="Genomic_DNA"/>
</dbReference>
<dbReference type="CDD" id="cd03801">
    <property type="entry name" value="GT4_PimA-like"/>
    <property type="match status" value="1"/>
</dbReference>